<evidence type="ECO:0000313" key="2">
    <source>
        <dbReference type="Proteomes" id="UP001500655"/>
    </source>
</evidence>
<dbReference type="Pfam" id="PF13551">
    <property type="entry name" value="HTH_29"/>
    <property type="match status" value="1"/>
</dbReference>
<gene>
    <name evidence="1" type="ORF">GCM10009681_19390</name>
</gene>
<dbReference type="SUPFAM" id="SSF46689">
    <property type="entry name" value="Homeodomain-like"/>
    <property type="match status" value="1"/>
</dbReference>
<protein>
    <recommendedName>
        <fullName evidence="3">Transposase</fullName>
    </recommendedName>
</protein>
<sequence>MTSCPLSLVTQTLLRRITRTARDPVKLRRAIVVLMSAQGQPAVDIAHLLKVCDDYVRDVIHAFNERGFGALDPKGSGRPPKKVDEPTRTKIRAIAWCDPRFLCQPFSVWSLTKLRAYLLHTNVVAGDQYRDAAPDPA</sequence>
<accession>A0ABN2K6N5</accession>
<dbReference type="Proteomes" id="UP001500655">
    <property type="component" value="Unassembled WGS sequence"/>
</dbReference>
<name>A0ABN2K6N5_9ACTN</name>
<dbReference type="InterPro" id="IPR009057">
    <property type="entry name" value="Homeodomain-like_sf"/>
</dbReference>
<reference evidence="1 2" key="1">
    <citation type="journal article" date="2019" name="Int. J. Syst. Evol. Microbiol.">
        <title>The Global Catalogue of Microorganisms (GCM) 10K type strain sequencing project: providing services to taxonomists for standard genome sequencing and annotation.</title>
        <authorList>
            <consortium name="The Broad Institute Genomics Platform"/>
            <consortium name="The Broad Institute Genome Sequencing Center for Infectious Disease"/>
            <person name="Wu L."/>
            <person name="Ma J."/>
        </authorList>
    </citation>
    <scope>NUCLEOTIDE SEQUENCE [LARGE SCALE GENOMIC DNA]</scope>
    <source>
        <strain evidence="1 2">JCM 13249</strain>
    </source>
</reference>
<keyword evidence="2" id="KW-1185">Reference proteome</keyword>
<evidence type="ECO:0008006" key="3">
    <source>
        <dbReference type="Google" id="ProtNLM"/>
    </source>
</evidence>
<organism evidence="1 2">
    <name type="scientific">Luedemannella helvata</name>
    <dbReference type="NCBI Taxonomy" id="349315"/>
    <lineage>
        <taxon>Bacteria</taxon>
        <taxon>Bacillati</taxon>
        <taxon>Actinomycetota</taxon>
        <taxon>Actinomycetes</taxon>
        <taxon>Micromonosporales</taxon>
        <taxon>Micromonosporaceae</taxon>
        <taxon>Luedemannella</taxon>
    </lineage>
</organism>
<comment type="caution">
    <text evidence="1">The sequence shown here is derived from an EMBL/GenBank/DDBJ whole genome shotgun (WGS) entry which is preliminary data.</text>
</comment>
<evidence type="ECO:0000313" key="1">
    <source>
        <dbReference type="EMBL" id="GAA1748302.1"/>
    </source>
</evidence>
<proteinExistence type="predicted"/>
<dbReference type="EMBL" id="BAAALS010000007">
    <property type="protein sequence ID" value="GAA1748302.1"/>
    <property type="molecule type" value="Genomic_DNA"/>
</dbReference>